<evidence type="ECO:0000313" key="3">
    <source>
        <dbReference type="Proteomes" id="UP000002624"/>
    </source>
</evidence>
<gene>
    <name evidence="2" type="ORF">HCDG_05719</name>
</gene>
<dbReference type="OrthoDB" id="5375886at2759"/>
<dbReference type="HOGENOM" id="CLU_158069_0_0_1"/>
<dbReference type="EMBL" id="GG692427">
    <property type="protein sequence ID" value="EER40322.1"/>
    <property type="molecule type" value="Genomic_DNA"/>
</dbReference>
<feature type="compositionally biased region" description="Polar residues" evidence="1">
    <location>
        <begin position="31"/>
        <end position="41"/>
    </location>
</feature>
<evidence type="ECO:0000256" key="1">
    <source>
        <dbReference type="SAM" id="MobiDB-lite"/>
    </source>
</evidence>
<evidence type="ECO:0000313" key="2">
    <source>
        <dbReference type="EMBL" id="EER40322.1"/>
    </source>
</evidence>
<dbReference type="AlphaFoldDB" id="C6HHN8"/>
<dbReference type="Proteomes" id="UP000002624">
    <property type="component" value="Unassembled WGS sequence"/>
</dbReference>
<feature type="compositionally biased region" description="Gly residues" evidence="1">
    <location>
        <begin position="50"/>
        <end position="61"/>
    </location>
</feature>
<reference evidence="3" key="1">
    <citation type="submission" date="2009-05" db="EMBL/GenBank/DDBJ databases">
        <title>The genome sequence of Ajellomyces capsulatus strain H143.</title>
        <authorList>
            <person name="Champion M."/>
            <person name="Cuomo C.A."/>
            <person name="Ma L.-J."/>
            <person name="Henn M.R."/>
            <person name="Sil A."/>
            <person name="Goldman B."/>
            <person name="Young S.K."/>
            <person name="Kodira C.D."/>
            <person name="Zeng Q."/>
            <person name="Koehrsen M."/>
            <person name="Alvarado L."/>
            <person name="Berlin A.M."/>
            <person name="Borenstein D."/>
            <person name="Chen Z."/>
            <person name="Engels R."/>
            <person name="Freedman E."/>
            <person name="Gellesch M."/>
            <person name="Goldberg J."/>
            <person name="Griggs A."/>
            <person name="Gujja S."/>
            <person name="Heiman D.I."/>
            <person name="Hepburn T.A."/>
            <person name="Howarth C."/>
            <person name="Jen D."/>
            <person name="Larson L."/>
            <person name="Lewis B."/>
            <person name="Mehta T."/>
            <person name="Park D."/>
            <person name="Pearson M."/>
            <person name="Roberts A."/>
            <person name="Saif S."/>
            <person name="Shea T.D."/>
            <person name="Shenoy N."/>
            <person name="Sisk P."/>
            <person name="Stolte C."/>
            <person name="Sykes S."/>
            <person name="Walk T."/>
            <person name="White J."/>
            <person name="Yandava C."/>
            <person name="Klein B."/>
            <person name="McEwen J.G."/>
            <person name="Puccia R."/>
            <person name="Goldman G.H."/>
            <person name="Felipe M.S."/>
            <person name="Nino-Vega G."/>
            <person name="San-Blas G."/>
            <person name="Taylor J.W."/>
            <person name="Mendoza L."/>
            <person name="Galagan J.E."/>
            <person name="Nusbaum C."/>
            <person name="Birren B.W."/>
        </authorList>
    </citation>
    <scope>NUCLEOTIDE SEQUENCE [LARGE SCALE GENOMIC DNA]</scope>
    <source>
        <strain evidence="3">H143</strain>
    </source>
</reference>
<feature type="compositionally biased region" description="Polar residues" evidence="1">
    <location>
        <begin position="1"/>
        <end position="20"/>
    </location>
</feature>
<dbReference type="VEuPathDB" id="FungiDB:HCDG_05719"/>
<protein>
    <submittedName>
        <fullName evidence="2">Uncharacterized protein</fullName>
    </submittedName>
</protein>
<sequence length="132" mass="13700">MSSRHAGRQSPSPSRQTGPQESDIPGWTGKAEQTATDSEQPLRNLVGSSGRTGGHHGGGCGIRVPGAMVDAEGNVHLQSNPVHALEEESATKTAKKGPVGMKGRLSYHIIIVVDAAIPGTMTLGSLKAIKRT</sequence>
<organism evidence="2 3">
    <name type="scientific">Ajellomyces capsulatus (strain H143)</name>
    <name type="common">Darling's disease fungus</name>
    <name type="synonym">Histoplasma capsulatum</name>
    <dbReference type="NCBI Taxonomy" id="544712"/>
    <lineage>
        <taxon>Eukaryota</taxon>
        <taxon>Fungi</taxon>
        <taxon>Dikarya</taxon>
        <taxon>Ascomycota</taxon>
        <taxon>Pezizomycotina</taxon>
        <taxon>Eurotiomycetes</taxon>
        <taxon>Eurotiomycetidae</taxon>
        <taxon>Onygenales</taxon>
        <taxon>Ajellomycetaceae</taxon>
        <taxon>Histoplasma</taxon>
    </lineage>
</organism>
<name>C6HHN8_AJECH</name>
<proteinExistence type="predicted"/>
<accession>C6HHN8</accession>
<dbReference type="OMA" id="DIPGWTG"/>
<feature type="region of interest" description="Disordered" evidence="1">
    <location>
        <begin position="1"/>
        <end position="66"/>
    </location>
</feature>